<comment type="caution">
    <text evidence="1">The sequence shown here is derived from an EMBL/GenBank/DDBJ whole genome shotgun (WGS) entry which is preliminary data.</text>
</comment>
<organism evidence="1 2">
    <name type="scientific">Setomelanomma holmii</name>
    <dbReference type="NCBI Taxonomy" id="210430"/>
    <lineage>
        <taxon>Eukaryota</taxon>
        <taxon>Fungi</taxon>
        <taxon>Dikarya</taxon>
        <taxon>Ascomycota</taxon>
        <taxon>Pezizomycotina</taxon>
        <taxon>Dothideomycetes</taxon>
        <taxon>Pleosporomycetidae</taxon>
        <taxon>Pleosporales</taxon>
        <taxon>Pleosporineae</taxon>
        <taxon>Phaeosphaeriaceae</taxon>
        <taxon>Setomelanomma</taxon>
    </lineage>
</organism>
<proteinExistence type="predicted"/>
<dbReference type="EMBL" id="ML978156">
    <property type="protein sequence ID" value="KAF2035834.1"/>
    <property type="molecule type" value="Genomic_DNA"/>
</dbReference>
<name>A0A9P4LUK2_9PLEO</name>
<reference evidence="1" key="1">
    <citation type="journal article" date="2020" name="Stud. Mycol.">
        <title>101 Dothideomycetes genomes: a test case for predicting lifestyles and emergence of pathogens.</title>
        <authorList>
            <person name="Haridas S."/>
            <person name="Albert R."/>
            <person name="Binder M."/>
            <person name="Bloem J."/>
            <person name="Labutti K."/>
            <person name="Salamov A."/>
            <person name="Andreopoulos B."/>
            <person name="Baker S."/>
            <person name="Barry K."/>
            <person name="Bills G."/>
            <person name="Bluhm B."/>
            <person name="Cannon C."/>
            <person name="Castanera R."/>
            <person name="Culley D."/>
            <person name="Daum C."/>
            <person name="Ezra D."/>
            <person name="Gonzalez J."/>
            <person name="Henrissat B."/>
            <person name="Kuo A."/>
            <person name="Liang C."/>
            <person name="Lipzen A."/>
            <person name="Lutzoni F."/>
            <person name="Magnuson J."/>
            <person name="Mondo S."/>
            <person name="Nolan M."/>
            <person name="Ohm R."/>
            <person name="Pangilinan J."/>
            <person name="Park H.-J."/>
            <person name="Ramirez L."/>
            <person name="Alfaro M."/>
            <person name="Sun H."/>
            <person name="Tritt A."/>
            <person name="Yoshinaga Y."/>
            <person name="Zwiers L.-H."/>
            <person name="Turgeon B."/>
            <person name="Goodwin S."/>
            <person name="Spatafora J."/>
            <person name="Crous P."/>
            <person name="Grigoriev I."/>
        </authorList>
    </citation>
    <scope>NUCLEOTIDE SEQUENCE</scope>
    <source>
        <strain evidence="1">CBS 110217</strain>
    </source>
</reference>
<gene>
    <name evidence="1" type="ORF">EK21DRAFT_106671</name>
</gene>
<keyword evidence="2" id="KW-1185">Reference proteome</keyword>
<dbReference type="AlphaFoldDB" id="A0A9P4LUK2"/>
<sequence>MSYSFQELVDLFSVPGPTSIAAGDWISHKVLMALELYPFTDPEPLRFPRLLSAIVSRFQTQEIFDRLFGCLGLIEGRDFMPENTLFVKQNFTNLAITIARDHGSLDFLSLWAANLDPLVPGTPEVLEGFPSWVPS</sequence>
<evidence type="ECO:0000313" key="1">
    <source>
        <dbReference type="EMBL" id="KAF2035834.1"/>
    </source>
</evidence>
<dbReference type="OrthoDB" id="3548654at2759"/>
<accession>A0A9P4LUK2</accession>
<dbReference type="Proteomes" id="UP000799777">
    <property type="component" value="Unassembled WGS sequence"/>
</dbReference>
<evidence type="ECO:0000313" key="2">
    <source>
        <dbReference type="Proteomes" id="UP000799777"/>
    </source>
</evidence>
<protein>
    <submittedName>
        <fullName evidence="1">Uncharacterized protein</fullName>
    </submittedName>
</protein>